<feature type="transmembrane region" description="Helical" evidence="8">
    <location>
        <begin position="12"/>
        <end position="29"/>
    </location>
</feature>
<comment type="subcellular location">
    <subcellularLocation>
        <location evidence="1 8">Cell membrane</location>
        <topology evidence="1 8">Multi-pass membrane protein</topology>
    </subcellularLocation>
</comment>
<dbReference type="Pfam" id="PF01925">
    <property type="entry name" value="TauE"/>
    <property type="match status" value="1"/>
</dbReference>
<keyword evidence="10" id="KW-1185">Reference proteome</keyword>
<dbReference type="GO" id="GO:0005886">
    <property type="term" value="C:plasma membrane"/>
    <property type="evidence" value="ECO:0007669"/>
    <property type="project" value="UniProtKB-SubCell"/>
</dbReference>
<dbReference type="InterPro" id="IPR002781">
    <property type="entry name" value="TM_pro_TauE-like"/>
</dbReference>
<keyword evidence="7 8" id="KW-0472">Membrane</keyword>
<evidence type="ECO:0000256" key="8">
    <source>
        <dbReference type="RuleBase" id="RU363041"/>
    </source>
</evidence>
<comment type="similarity">
    <text evidence="2 8">Belongs to the 4-toluene sulfonate uptake permease (TSUP) (TC 2.A.102) family.</text>
</comment>
<evidence type="ECO:0000256" key="7">
    <source>
        <dbReference type="ARBA" id="ARBA00023136"/>
    </source>
</evidence>
<feature type="transmembrane region" description="Helical" evidence="8">
    <location>
        <begin position="230"/>
        <end position="249"/>
    </location>
</feature>
<feature type="transmembrane region" description="Helical" evidence="8">
    <location>
        <begin position="103"/>
        <end position="121"/>
    </location>
</feature>
<sequence>MIDLLSEISPLLLIGLFLMGTAAFTLSTISGGGGALMQIPILNVLIGTSQTAPVINLGTFLSRPARIIIFWKHINWKVFWYYVPSAMLGAVLAAWLFKEANIVWIQIVVGLFLVSTFFQYRFGKKERSFEVKLWYFIPLGFVISIIGTFTGGMGPVLNPFLLNAGIDKESLVGTKGAQAFFLGIAQVGSYTAFGLLTEELWIYGIALGLGASLGNYFGKLLLRKMSKITFRKWVIAIMVLSGIVLLLKACSSLF</sequence>
<organism evidence="9 10">
    <name type="scientific">Constantimarinum furrinae</name>
    <dbReference type="NCBI Taxonomy" id="2562285"/>
    <lineage>
        <taxon>Bacteria</taxon>
        <taxon>Pseudomonadati</taxon>
        <taxon>Bacteroidota</taxon>
        <taxon>Flavobacteriia</taxon>
        <taxon>Flavobacteriales</taxon>
        <taxon>Flavobacteriaceae</taxon>
        <taxon>Altibacter/Constantimarinum group</taxon>
        <taxon>Constantimarinum</taxon>
    </lineage>
</organism>
<feature type="transmembrane region" description="Helical" evidence="8">
    <location>
        <begin position="78"/>
        <end position="97"/>
    </location>
</feature>
<keyword evidence="5 8" id="KW-0812">Transmembrane</keyword>
<dbReference type="EMBL" id="CP052909">
    <property type="protein sequence ID" value="QNJ98474.1"/>
    <property type="molecule type" value="Genomic_DNA"/>
</dbReference>
<protein>
    <recommendedName>
        <fullName evidence="8">Probable membrane transporter protein</fullName>
    </recommendedName>
</protein>
<evidence type="ECO:0000313" key="10">
    <source>
        <dbReference type="Proteomes" id="UP000515514"/>
    </source>
</evidence>
<keyword evidence="3" id="KW-0813">Transport</keyword>
<evidence type="ECO:0000313" key="9">
    <source>
        <dbReference type="EMBL" id="QNJ98474.1"/>
    </source>
</evidence>
<dbReference type="PANTHER" id="PTHR30269:SF37">
    <property type="entry name" value="MEMBRANE TRANSPORTER PROTEIN"/>
    <property type="match status" value="1"/>
</dbReference>
<name>A0A7G8PVV8_9FLAO</name>
<reference evidence="9 10" key="1">
    <citation type="submission" date="2020-04" db="EMBL/GenBank/DDBJ databases">
        <title>Genome sequence of Altibacter aquimarinus strain ALE3EI.</title>
        <authorList>
            <person name="Oh H.-M."/>
            <person name="Jang D."/>
        </authorList>
    </citation>
    <scope>NUCLEOTIDE SEQUENCE [LARGE SCALE GENOMIC DNA]</scope>
    <source>
        <strain evidence="9 10">ALE3EI</strain>
    </source>
</reference>
<accession>A0A7G8PVV8</accession>
<evidence type="ECO:0000256" key="3">
    <source>
        <dbReference type="ARBA" id="ARBA00022448"/>
    </source>
</evidence>
<evidence type="ECO:0000256" key="5">
    <source>
        <dbReference type="ARBA" id="ARBA00022692"/>
    </source>
</evidence>
<dbReference type="KEGG" id="alti:ALE3EI_1927"/>
<dbReference type="InterPro" id="IPR052017">
    <property type="entry name" value="TSUP"/>
</dbReference>
<feature type="transmembrane region" description="Helical" evidence="8">
    <location>
        <begin position="133"/>
        <end position="153"/>
    </location>
</feature>
<proteinExistence type="inferred from homology"/>
<dbReference type="Proteomes" id="UP000515514">
    <property type="component" value="Chromosome"/>
</dbReference>
<feature type="transmembrane region" description="Helical" evidence="8">
    <location>
        <begin position="35"/>
        <end position="57"/>
    </location>
</feature>
<evidence type="ECO:0000256" key="1">
    <source>
        <dbReference type="ARBA" id="ARBA00004651"/>
    </source>
</evidence>
<evidence type="ECO:0000256" key="4">
    <source>
        <dbReference type="ARBA" id="ARBA00022475"/>
    </source>
</evidence>
<evidence type="ECO:0000256" key="6">
    <source>
        <dbReference type="ARBA" id="ARBA00022989"/>
    </source>
</evidence>
<evidence type="ECO:0000256" key="2">
    <source>
        <dbReference type="ARBA" id="ARBA00009142"/>
    </source>
</evidence>
<feature type="transmembrane region" description="Helical" evidence="8">
    <location>
        <begin position="200"/>
        <end position="218"/>
    </location>
</feature>
<dbReference type="AlphaFoldDB" id="A0A7G8PVV8"/>
<dbReference type="PANTHER" id="PTHR30269">
    <property type="entry name" value="TRANSMEMBRANE PROTEIN YFCA"/>
    <property type="match status" value="1"/>
</dbReference>
<gene>
    <name evidence="9" type="ORF">ALE3EI_1927</name>
</gene>
<keyword evidence="6 8" id="KW-1133">Transmembrane helix</keyword>
<dbReference type="RefSeq" id="WP_186988152.1">
    <property type="nucleotide sequence ID" value="NZ_CP052909.1"/>
</dbReference>
<keyword evidence="4 8" id="KW-1003">Cell membrane</keyword>